<dbReference type="PANTHER" id="PTHR30231">
    <property type="entry name" value="DNA POLYMERASE III SUBUNIT EPSILON"/>
    <property type="match status" value="1"/>
</dbReference>
<sequence length="700" mass="75180">MGERPKLHLNLRLRVLLFFAFLALGTLAAIGAGVWIGTARAGLTAPPAAMVQGALIAAFLAVALCVWVWFLFDAHVARAIEQLAAAIRARSHAGVAHGMTEEAAAARHLGDLAPAAEAMSRALAETRSALEASVARETTRLEAEKSRLETLLADVPVAVLLCTAEHQLVFYNGQAVDILGEGTAPGLDRHLLDYLRDGPIRHAYERLAGSNDPDLASDLLCATRSGRHLLAGRMRVLRRREAGVAPGYVLTLRDVTADIAAHTRRDALLTEVFDRVRRPAANLQTVIGVMHELDGLERAPDLSSALLDEVGTLTQAITELGGRYDAVQGDWRPLVNARSADMLDALKARLQAQGLTLEAAGPELILQVDGFEIITFWSWLAGKIADEGLARDFTLTLIDEVGPGALMRLEWQGEPLSVGRLDRWLGQALGPETGEMAALSVLKTHGTEAWPETFGETRQAVVMPIRAARIAGRRPPPIARAVTYDFDLLSKARGAAVADTRLADLTFVVFDTETTGLSPATDAVVQIAAVRLVNGRRVTGEVFDTLVDPKRPIPAASTAIHGISDAMVTGAPDITQAGRQFHKFAEGAVLIAHNAPFDMEFLRRQEAGIGASFDHPVLDTVLLSAVVYGQLAQHSLDALSARLGITIPEEARHTALGDTIATAEVFLKLLPMLQARGLETFGQVVAEVRKHSRLLKDLNG</sequence>
<proteinExistence type="predicted"/>
<dbReference type="EC" id="2.7.7.7" evidence="1"/>
<evidence type="ECO:0000259" key="6">
    <source>
        <dbReference type="SMART" id="SM00479"/>
    </source>
</evidence>
<dbReference type="Proteomes" id="UP000245911">
    <property type="component" value="Unassembled WGS sequence"/>
</dbReference>
<dbReference type="SUPFAM" id="SSF53098">
    <property type="entry name" value="Ribonuclease H-like"/>
    <property type="match status" value="1"/>
</dbReference>
<dbReference type="SUPFAM" id="SSF55785">
    <property type="entry name" value="PYP-like sensor domain (PAS domain)"/>
    <property type="match status" value="1"/>
</dbReference>
<name>A0A2T8HW87_9RHOB</name>
<evidence type="ECO:0000256" key="1">
    <source>
        <dbReference type="ARBA" id="ARBA00012417"/>
    </source>
</evidence>
<dbReference type="NCBIfam" id="TIGR00573">
    <property type="entry name" value="dnaq"/>
    <property type="match status" value="1"/>
</dbReference>
<dbReference type="GO" id="GO:0003887">
    <property type="term" value="F:DNA-directed DNA polymerase activity"/>
    <property type="evidence" value="ECO:0007669"/>
    <property type="project" value="UniProtKB-EC"/>
</dbReference>
<dbReference type="FunFam" id="3.30.420.10:FF:000045">
    <property type="entry name" value="3'-5' exonuclease DinG"/>
    <property type="match status" value="1"/>
</dbReference>
<evidence type="ECO:0000256" key="3">
    <source>
        <dbReference type="ARBA" id="ARBA00026073"/>
    </source>
</evidence>
<comment type="catalytic activity">
    <reaction evidence="4">
        <text>DNA(n) + a 2'-deoxyribonucleoside 5'-triphosphate = DNA(n+1) + diphosphate</text>
        <dbReference type="Rhea" id="RHEA:22508"/>
        <dbReference type="Rhea" id="RHEA-COMP:17339"/>
        <dbReference type="Rhea" id="RHEA-COMP:17340"/>
        <dbReference type="ChEBI" id="CHEBI:33019"/>
        <dbReference type="ChEBI" id="CHEBI:61560"/>
        <dbReference type="ChEBI" id="CHEBI:173112"/>
        <dbReference type="EC" id="2.7.7.7"/>
    </reaction>
</comment>
<comment type="subunit">
    <text evidence="3">DNA polymerase III contains a core (composed of alpha, epsilon and theta chains) that associates with a tau subunit. This core dimerizes to form the POLIII' complex. PolIII' associates with the gamma complex (composed of gamma, delta, delta', psi and chi chains) and with the beta chain to form the complete DNA polymerase III complex.</text>
</comment>
<dbReference type="Pfam" id="PF00929">
    <property type="entry name" value="RNase_T"/>
    <property type="match status" value="1"/>
</dbReference>
<dbReference type="AlphaFoldDB" id="A0A2T8HW87"/>
<dbReference type="InterPro" id="IPR012337">
    <property type="entry name" value="RNaseH-like_sf"/>
</dbReference>
<evidence type="ECO:0000313" key="7">
    <source>
        <dbReference type="EMBL" id="PVH29668.1"/>
    </source>
</evidence>
<dbReference type="Gene3D" id="3.30.420.10">
    <property type="entry name" value="Ribonuclease H-like superfamily/Ribonuclease H"/>
    <property type="match status" value="1"/>
</dbReference>
<dbReference type="GO" id="GO:0005829">
    <property type="term" value="C:cytosol"/>
    <property type="evidence" value="ECO:0007669"/>
    <property type="project" value="TreeGrafter"/>
</dbReference>
<feature type="transmembrane region" description="Helical" evidence="5">
    <location>
        <begin position="49"/>
        <end position="72"/>
    </location>
</feature>
<evidence type="ECO:0000256" key="4">
    <source>
        <dbReference type="ARBA" id="ARBA00049244"/>
    </source>
</evidence>
<keyword evidence="5" id="KW-0472">Membrane</keyword>
<dbReference type="InterPro" id="IPR013520">
    <property type="entry name" value="Ribonucl_H"/>
</dbReference>
<keyword evidence="5" id="KW-0812">Transmembrane</keyword>
<feature type="transmembrane region" description="Helical" evidence="5">
    <location>
        <begin position="15"/>
        <end position="37"/>
    </location>
</feature>
<dbReference type="GO" id="GO:0003677">
    <property type="term" value="F:DNA binding"/>
    <property type="evidence" value="ECO:0007669"/>
    <property type="project" value="InterPro"/>
</dbReference>
<comment type="caution">
    <text evidence="7">The sequence shown here is derived from an EMBL/GenBank/DDBJ whole genome shotgun (WGS) entry which is preliminary data.</text>
</comment>
<organism evidence="7 8">
    <name type="scientific">Pararhodobacter oceanensis</name>
    <dbReference type="NCBI Taxonomy" id="2172121"/>
    <lineage>
        <taxon>Bacteria</taxon>
        <taxon>Pseudomonadati</taxon>
        <taxon>Pseudomonadota</taxon>
        <taxon>Alphaproteobacteria</taxon>
        <taxon>Rhodobacterales</taxon>
        <taxon>Paracoccaceae</taxon>
        <taxon>Pararhodobacter</taxon>
    </lineage>
</organism>
<evidence type="ECO:0000256" key="5">
    <source>
        <dbReference type="SAM" id="Phobius"/>
    </source>
</evidence>
<keyword evidence="8" id="KW-1185">Reference proteome</keyword>
<dbReference type="SMART" id="SM00479">
    <property type="entry name" value="EXOIII"/>
    <property type="match status" value="1"/>
</dbReference>
<dbReference type="InterPro" id="IPR035965">
    <property type="entry name" value="PAS-like_dom_sf"/>
</dbReference>
<dbReference type="InterPro" id="IPR006054">
    <property type="entry name" value="DnaQ"/>
</dbReference>
<protein>
    <recommendedName>
        <fullName evidence="1">DNA-directed DNA polymerase</fullName>
        <ecNumber evidence="1">2.7.7.7</ecNumber>
    </recommendedName>
</protein>
<dbReference type="GO" id="GO:0045004">
    <property type="term" value="P:DNA replication proofreading"/>
    <property type="evidence" value="ECO:0007669"/>
    <property type="project" value="TreeGrafter"/>
</dbReference>
<accession>A0A2T8HW87</accession>
<dbReference type="Gene3D" id="3.30.450.20">
    <property type="entry name" value="PAS domain"/>
    <property type="match status" value="1"/>
</dbReference>
<keyword evidence="5" id="KW-1133">Transmembrane helix</keyword>
<evidence type="ECO:0000256" key="2">
    <source>
        <dbReference type="ARBA" id="ARBA00025483"/>
    </source>
</evidence>
<evidence type="ECO:0000313" key="8">
    <source>
        <dbReference type="Proteomes" id="UP000245911"/>
    </source>
</evidence>
<dbReference type="GO" id="GO:0008408">
    <property type="term" value="F:3'-5' exonuclease activity"/>
    <property type="evidence" value="ECO:0007669"/>
    <property type="project" value="TreeGrafter"/>
</dbReference>
<dbReference type="EMBL" id="QDKM01000002">
    <property type="protein sequence ID" value="PVH29668.1"/>
    <property type="molecule type" value="Genomic_DNA"/>
</dbReference>
<dbReference type="RefSeq" id="WP_116557556.1">
    <property type="nucleotide sequence ID" value="NZ_QDKM01000002.1"/>
</dbReference>
<dbReference type="InterPro" id="IPR036397">
    <property type="entry name" value="RNaseH_sf"/>
</dbReference>
<gene>
    <name evidence="7" type="ORF">DDE20_06015</name>
</gene>
<dbReference type="OrthoDB" id="9804290at2"/>
<feature type="domain" description="Exonuclease" evidence="6">
    <location>
        <begin position="506"/>
        <end position="675"/>
    </location>
</feature>
<dbReference type="PANTHER" id="PTHR30231:SF41">
    <property type="entry name" value="DNA POLYMERASE III SUBUNIT EPSILON"/>
    <property type="match status" value="1"/>
</dbReference>
<dbReference type="CDD" id="cd06127">
    <property type="entry name" value="DEDDh"/>
    <property type="match status" value="1"/>
</dbReference>
<reference evidence="7 8" key="1">
    <citation type="submission" date="2018-04" db="EMBL/GenBank/DDBJ databases">
        <title>Pararhodobacter oceanense sp. nov., isolated from marine intertidal sediment.</title>
        <authorList>
            <person name="Wang X.-L."/>
            <person name="Du Z.-J."/>
        </authorList>
    </citation>
    <scope>NUCLEOTIDE SEQUENCE [LARGE SCALE GENOMIC DNA]</scope>
    <source>
        <strain evidence="7 8">AM505</strain>
    </source>
</reference>
<comment type="function">
    <text evidence="2">DNA polymerase III is a complex, multichain enzyme responsible for most of the replicative synthesis in bacteria. The epsilon subunit contain the editing function and is a proofreading 3'-5' exonuclease.</text>
</comment>